<organism evidence="4 5">
    <name type="scientific">Gluconobacter cerinus</name>
    <dbReference type="NCBI Taxonomy" id="38307"/>
    <lineage>
        <taxon>Bacteria</taxon>
        <taxon>Pseudomonadati</taxon>
        <taxon>Pseudomonadota</taxon>
        <taxon>Alphaproteobacteria</taxon>
        <taxon>Acetobacterales</taxon>
        <taxon>Acetobacteraceae</taxon>
        <taxon>Gluconobacter</taxon>
    </lineage>
</organism>
<dbReference type="Proteomes" id="UP000077786">
    <property type="component" value="Unassembled WGS sequence"/>
</dbReference>
<evidence type="ECO:0000313" key="4">
    <source>
        <dbReference type="EMBL" id="OAJ67469.1"/>
    </source>
</evidence>
<evidence type="ECO:0000256" key="2">
    <source>
        <dbReference type="RuleBase" id="RU363072"/>
    </source>
</evidence>
<dbReference type="GO" id="GO:0008643">
    <property type="term" value="P:carbohydrate transport"/>
    <property type="evidence" value="ECO:0007669"/>
    <property type="project" value="InterPro"/>
</dbReference>
<dbReference type="GO" id="GO:0016020">
    <property type="term" value="C:membrane"/>
    <property type="evidence" value="ECO:0007669"/>
    <property type="project" value="InterPro"/>
</dbReference>
<dbReference type="AlphaFoldDB" id="A0A1B6VJR8"/>
<feature type="region of interest" description="Disordered" evidence="3">
    <location>
        <begin position="35"/>
        <end position="92"/>
    </location>
</feature>
<proteinExistence type="inferred from homology"/>
<dbReference type="EMBL" id="LUTU01000008">
    <property type="protein sequence ID" value="OAJ67469.1"/>
    <property type="molecule type" value="Genomic_DNA"/>
</dbReference>
<sequence>MVVLTDHARLFRSGHLRTVFLGLLSASTLAFAPGQAWGQSASPSGSTPTAGPSAEPSAGNSKSELTPHPMDTGRRVPILQNNMRGVRSAGTPDEVEDPGAFFAAPMGSQHFFGDWGGIQPWLVNHGIHLLAAVNEEFAGNVTGGKDRAYSDTGQVGVEVDIDWDKMAGIKNFWTHTLIVNGHGQNVSRMFGDSIAPVQEIYGARGNVVAHLVSMYGEASFYHNRIDISAGWIPVGSFFAASPLFCDFMNVAVCGNPAPNKYTEGNRDWPSGNLAAIARVMPTVNTYIMGGLFAVSPHAYNGGISGWSWAQSGLGKFSTPVEIGWIPRFGKNHLVGHYELGYSYDNSRYLNLYEDIHGNSWQQTGLPRRYEAGRNSAWLIMDQMLMRNGPGDTNGLILMAGAMYSDGKTVAMRDHTWVGMIDTGKAWGRPLDTVGAMWQHFDMSTTAALQQESSKQLNLPYQDNQWGTVYGPQSHENVYELFYSAHVARAMAIQPDFQYIQRPSATTTFRDAAVLGVQFTVVL</sequence>
<evidence type="ECO:0000256" key="1">
    <source>
        <dbReference type="ARBA" id="ARBA00008769"/>
    </source>
</evidence>
<dbReference type="PATRIC" id="fig|38307.3.peg.2138"/>
<dbReference type="PANTHER" id="PTHR37944">
    <property type="entry name" value="PORIN B"/>
    <property type="match status" value="1"/>
</dbReference>
<dbReference type="InterPro" id="IPR038673">
    <property type="entry name" value="OprB_sf"/>
</dbReference>
<comment type="caution">
    <text evidence="4">The sequence shown here is derived from an EMBL/GenBank/DDBJ whole genome shotgun (WGS) entry which is preliminary data.</text>
</comment>
<dbReference type="InterPro" id="IPR052932">
    <property type="entry name" value="OprB_Porin"/>
</dbReference>
<accession>A0A1B6VJR8</accession>
<dbReference type="OrthoDB" id="177316at2"/>
<dbReference type="RefSeq" id="WP_064274746.1">
    <property type="nucleotide sequence ID" value="NZ_JAFEJB010000001.1"/>
</dbReference>
<name>A0A1B6VJR8_9PROT</name>
<comment type="similarity">
    <text evidence="1 2">Belongs to the OprB family.</text>
</comment>
<protein>
    <submittedName>
        <fullName evidence="4">Porin</fullName>
    </submittedName>
</protein>
<evidence type="ECO:0000313" key="5">
    <source>
        <dbReference type="Proteomes" id="UP000077786"/>
    </source>
</evidence>
<dbReference type="GO" id="GO:0015288">
    <property type="term" value="F:porin activity"/>
    <property type="evidence" value="ECO:0007669"/>
    <property type="project" value="InterPro"/>
</dbReference>
<gene>
    <name evidence="4" type="ORF">A0123_02069</name>
</gene>
<dbReference type="PANTHER" id="PTHR37944:SF1">
    <property type="entry name" value="PORIN B"/>
    <property type="match status" value="1"/>
</dbReference>
<reference evidence="4 5" key="1">
    <citation type="submission" date="2016-03" db="EMBL/GenBank/DDBJ databases">
        <title>Draft genome sequence of Gluconobacter cerinus strain CECT 9110.</title>
        <authorList>
            <person name="Sainz F."/>
            <person name="Mas A."/>
            <person name="Torija M.J."/>
        </authorList>
    </citation>
    <scope>NUCLEOTIDE SEQUENCE [LARGE SCALE GENOMIC DNA]</scope>
    <source>
        <strain evidence="4 5">CECT 9110</strain>
    </source>
</reference>
<dbReference type="InterPro" id="IPR007049">
    <property type="entry name" value="Carb-sel_porin_OprB"/>
</dbReference>
<dbReference type="Gene3D" id="2.40.160.180">
    <property type="entry name" value="Carbohydrate-selective porin OprB"/>
    <property type="match status" value="1"/>
</dbReference>
<feature type="chain" id="PRO_5041033580" evidence="2">
    <location>
        <begin position="33"/>
        <end position="522"/>
    </location>
</feature>
<keyword evidence="2" id="KW-0732">Signal</keyword>
<feature type="compositionally biased region" description="Low complexity" evidence="3">
    <location>
        <begin position="40"/>
        <end position="54"/>
    </location>
</feature>
<feature type="signal peptide" evidence="2">
    <location>
        <begin position="1"/>
        <end position="32"/>
    </location>
</feature>
<evidence type="ECO:0000256" key="3">
    <source>
        <dbReference type="SAM" id="MobiDB-lite"/>
    </source>
</evidence>
<dbReference type="Pfam" id="PF04966">
    <property type="entry name" value="OprB"/>
    <property type="match status" value="1"/>
</dbReference>